<comment type="caution">
    <text evidence="2">The sequence shown here is derived from an EMBL/GenBank/DDBJ whole genome shotgun (WGS) entry which is preliminary data.</text>
</comment>
<dbReference type="GO" id="GO:0031297">
    <property type="term" value="P:replication fork processing"/>
    <property type="evidence" value="ECO:0007669"/>
    <property type="project" value="TreeGrafter"/>
</dbReference>
<accession>A0A5J5MHQ5</accession>
<organism evidence="2 3">
    <name type="scientific">Muntiacus reevesi</name>
    <name type="common">Reeves' muntjac</name>
    <name type="synonym">Cervus reevesi</name>
    <dbReference type="NCBI Taxonomy" id="9886"/>
    <lineage>
        <taxon>Eukaryota</taxon>
        <taxon>Metazoa</taxon>
        <taxon>Chordata</taxon>
        <taxon>Craniata</taxon>
        <taxon>Vertebrata</taxon>
        <taxon>Euteleostomi</taxon>
        <taxon>Mammalia</taxon>
        <taxon>Eutheria</taxon>
        <taxon>Laurasiatheria</taxon>
        <taxon>Artiodactyla</taxon>
        <taxon>Ruminantia</taxon>
        <taxon>Pecora</taxon>
        <taxon>Cervidae</taxon>
        <taxon>Muntiacinae</taxon>
        <taxon>Muntiacus</taxon>
    </lineage>
</organism>
<proteinExistence type="predicted"/>
<reference evidence="2 3" key="1">
    <citation type="submission" date="2019-06" db="EMBL/GenBank/DDBJ databases">
        <title>Discovery of a novel chromosome fission-fusion reversal in muntjac.</title>
        <authorList>
            <person name="Mudd A.B."/>
            <person name="Bredeson J.V."/>
            <person name="Baum R."/>
            <person name="Hockemeyer D."/>
            <person name="Rokhsar D.S."/>
        </authorList>
    </citation>
    <scope>NUCLEOTIDE SEQUENCE [LARGE SCALE GENOMIC DNA]</scope>
    <source>
        <strain evidence="2">UCam_UCB_Mr</strain>
        <tissue evidence="2">Fibroblast cell line</tissue>
    </source>
</reference>
<dbReference type="GO" id="GO:0042800">
    <property type="term" value="F:histone H3K4 methyltransferase activity"/>
    <property type="evidence" value="ECO:0007669"/>
    <property type="project" value="TreeGrafter"/>
</dbReference>
<gene>
    <name evidence="2" type="ORF">FD755_007498</name>
</gene>
<dbReference type="Gene3D" id="1.10.10.1450">
    <property type="match status" value="1"/>
</dbReference>
<dbReference type="GO" id="GO:0000729">
    <property type="term" value="P:DNA double-strand break processing"/>
    <property type="evidence" value="ECO:0007669"/>
    <property type="project" value="TreeGrafter"/>
</dbReference>
<dbReference type="GO" id="GO:0046975">
    <property type="term" value="F:histone H3K36 methyltransferase activity"/>
    <property type="evidence" value="ECO:0007669"/>
    <property type="project" value="TreeGrafter"/>
</dbReference>
<dbReference type="GO" id="GO:0044547">
    <property type="term" value="F:DNA topoisomerase binding"/>
    <property type="evidence" value="ECO:0007669"/>
    <property type="project" value="TreeGrafter"/>
</dbReference>
<dbReference type="GO" id="GO:0035861">
    <property type="term" value="C:site of double-strand break"/>
    <property type="evidence" value="ECO:0007669"/>
    <property type="project" value="TreeGrafter"/>
</dbReference>
<evidence type="ECO:0000313" key="3">
    <source>
        <dbReference type="Proteomes" id="UP000326062"/>
    </source>
</evidence>
<evidence type="ECO:0000259" key="1">
    <source>
        <dbReference type="Pfam" id="PF17906"/>
    </source>
</evidence>
<evidence type="ECO:0000313" key="2">
    <source>
        <dbReference type="EMBL" id="KAB0379714.1"/>
    </source>
</evidence>
<name>A0A5J5MHQ5_MUNRE</name>
<dbReference type="GO" id="GO:0015074">
    <property type="term" value="P:DNA integration"/>
    <property type="evidence" value="ECO:0007669"/>
    <property type="project" value="TreeGrafter"/>
</dbReference>
<dbReference type="GO" id="GO:0044774">
    <property type="term" value="P:mitotic DNA integrity checkpoint signaling"/>
    <property type="evidence" value="ECO:0007669"/>
    <property type="project" value="TreeGrafter"/>
</dbReference>
<protein>
    <recommendedName>
        <fullName evidence="1">Mos1 transposase HTH domain-containing protein</fullName>
    </recommendedName>
</protein>
<dbReference type="Gene3D" id="1.10.10.10">
    <property type="entry name" value="Winged helix-like DNA-binding domain superfamily/Winged helix DNA-binding domain"/>
    <property type="match status" value="1"/>
</dbReference>
<dbReference type="InterPro" id="IPR052709">
    <property type="entry name" value="Transposase-MT_Hybrid"/>
</dbReference>
<dbReference type="GO" id="GO:0003697">
    <property type="term" value="F:single-stranded DNA binding"/>
    <property type="evidence" value="ECO:0007669"/>
    <property type="project" value="TreeGrafter"/>
</dbReference>
<dbReference type="GO" id="GO:0006303">
    <property type="term" value="P:double-strand break repair via nonhomologous end joining"/>
    <property type="evidence" value="ECO:0007669"/>
    <property type="project" value="TreeGrafter"/>
</dbReference>
<sequence length="186" mass="20985">MMLDKNLIQTILLFEFKMSHKAVETTHNINNAFGPGTANKRTVQWWFKKFCKGDESHEDEECSGRPSEVDNDQLRAIIEADPPTTIGEVAKELSVDHSVVVWHLKQIGKLTANFKNCCFEVLSSLILPNNSVSFLDLIVMCDEKWIFTTVGDDQLSGWSKKLQSTSQSQTFTKKMSRSLFGGLLPV</sequence>
<dbReference type="AlphaFoldDB" id="A0A5J5MHQ5"/>
<dbReference type="GO" id="GO:0000014">
    <property type="term" value="F:single-stranded DNA endodeoxyribonuclease activity"/>
    <property type="evidence" value="ECO:0007669"/>
    <property type="project" value="TreeGrafter"/>
</dbReference>
<dbReference type="InterPro" id="IPR036388">
    <property type="entry name" value="WH-like_DNA-bd_sf"/>
</dbReference>
<dbReference type="InterPro" id="IPR041426">
    <property type="entry name" value="Mos1_HTH"/>
</dbReference>
<dbReference type="GO" id="GO:0005634">
    <property type="term" value="C:nucleus"/>
    <property type="evidence" value="ECO:0007669"/>
    <property type="project" value="TreeGrafter"/>
</dbReference>
<keyword evidence="3" id="KW-1185">Reference proteome</keyword>
<dbReference type="Proteomes" id="UP000326062">
    <property type="component" value="Chromosome 3"/>
</dbReference>
<dbReference type="GO" id="GO:0003690">
    <property type="term" value="F:double-stranded DNA binding"/>
    <property type="evidence" value="ECO:0007669"/>
    <property type="project" value="TreeGrafter"/>
</dbReference>
<dbReference type="PANTHER" id="PTHR46060:SF2">
    <property type="entry name" value="HISTONE-LYSINE N-METHYLTRANSFERASE SETMAR"/>
    <property type="match status" value="1"/>
</dbReference>
<dbReference type="Pfam" id="PF17906">
    <property type="entry name" value="HTH_48"/>
    <property type="match status" value="1"/>
</dbReference>
<dbReference type="PANTHER" id="PTHR46060">
    <property type="entry name" value="MARINER MOS1 TRANSPOSASE-LIKE PROTEIN"/>
    <property type="match status" value="1"/>
</dbReference>
<feature type="domain" description="Mos1 transposase HTH" evidence="1">
    <location>
        <begin position="5"/>
        <end position="54"/>
    </location>
</feature>
<dbReference type="EMBL" id="VCEB01000003">
    <property type="protein sequence ID" value="KAB0379714.1"/>
    <property type="molecule type" value="Genomic_DNA"/>
</dbReference>
<dbReference type="GO" id="GO:0000793">
    <property type="term" value="C:condensed chromosome"/>
    <property type="evidence" value="ECO:0007669"/>
    <property type="project" value="TreeGrafter"/>
</dbReference>